<keyword evidence="1" id="KW-0732">Signal</keyword>
<dbReference type="EMBL" id="JABBWM010000104">
    <property type="protein sequence ID" value="KAG2090361.1"/>
    <property type="molecule type" value="Genomic_DNA"/>
</dbReference>
<keyword evidence="3" id="KW-1185">Reference proteome</keyword>
<feature type="chain" id="PRO_5040448710" description="Secreted protein" evidence="1">
    <location>
        <begin position="26"/>
        <end position="101"/>
    </location>
</feature>
<organism evidence="2 3">
    <name type="scientific">Suillus discolor</name>
    <dbReference type="NCBI Taxonomy" id="1912936"/>
    <lineage>
        <taxon>Eukaryota</taxon>
        <taxon>Fungi</taxon>
        <taxon>Dikarya</taxon>
        <taxon>Basidiomycota</taxon>
        <taxon>Agaricomycotina</taxon>
        <taxon>Agaricomycetes</taxon>
        <taxon>Agaricomycetidae</taxon>
        <taxon>Boletales</taxon>
        <taxon>Suillineae</taxon>
        <taxon>Suillaceae</taxon>
        <taxon>Suillus</taxon>
    </lineage>
</organism>
<dbReference type="AlphaFoldDB" id="A0A9P7EUQ9"/>
<comment type="caution">
    <text evidence="2">The sequence shown here is derived from an EMBL/GenBank/DDBJ whole genome shotgun (WGS) entry which is preliminary data.</text>
</comment>
<protein>
    <recommendedName>
        <fullName evidence="4">Secreted protein</fullName>
    </recommendedName>
</protein>
<evidence type="ECO:0008006" key="4">
    <source>
        <dbReference type="Google" id="ProtNLM"/>
    </source>
</evidence>
<evidence type="ECO:0000256" key="1">
    <source>
        <dbReference type="SAM" id="SignalP"/>
    </source>
</evidence>
<sequence length="101" mass="11194">MPIFRFHLILTLHLFTGAFNPVTTCEPPGWSHRTFMKHVASAHLLVAFVPRSCSFSMVLSSYNRSLSLSLYACSSPPPFTIFGQLSTFVGLPSSLYKPIVS</sequence>
<dbReference type="Proteomes" id="UP000823399">
    <property type="component" value="Unassembled WGS sequence"/>
</dbReference>
<name>A0A9P7EUQ9_9AGAM</name>
<evidence type="ECO:0000313" key="2">
    <source>
        <dbReference type="EMBL" id="KAG2090361.1"/>
    </source>
</evidence>
<evidence type="ECO:0000313" key="3">
    <source>
        <dbReference type="Proteomes" id="UP000823399"/>
    </source>
</evidence>
<dbReference type="GeneID" id="64691205"/>
<proteinExistence type="predicted"/>
<dbReference type="RefSeq" id="XP_041286171.1">
    <property type="nucleotide sequence ID" value="XM_041428946.1"/>
</dbReference>
<accession>A0A9P7EUQ9</accession>
<feature type="signal peptide" evidence="1">
    <location>
        <begin position="1"/>
        <end position="25"/>
    </location>
</feature>
<gene>
    <name evidence="2" type="ORF">F5147DRAFT_26782</name>
</gene>
<reference evidence="2" key="1">
    <citation type="journal article" date="2020" name="New Phytol.">
        <title>Comparative genomics reveals dynamic genome evolution in host specialist ectomycorrhizal fungi.</title>
        <authorList>
            <person name="Lofgren L.A."/>
            <person name="Nguyen N.H."/>
            <person name="Vilgalys R."/>
            <person name="Ruytinx J."/>
            <person name="Liao H.L."/>
            <person name="Branco S."/>
            <person name="Kuo A."/>
            <person name="LaButti K."/>
            <person name="Lipzen A."/>
            <person name="Andreopoulos W."/>
            <person name="Pangilinan J."/>
            <person name="Riley R."/>
            <person name="Hundley H."/>
            <person name="Na H."/>
            <person name="Barry K."/>
            <person name="Grigoriev I.V."/>
            <person name="Stajich J.E."/>
            <person name="Kennedy P.G."/>
        </authorList>
    </citation>
    <scope>NUCLEOTIDE SEQUENCE</scope>
    <source>
        <strain evidence="2">FC423</strain>
    </source>
</reference>